<sequence>MAGSVAFLGTADASSSAAANSRPAQALMAPRYTGPDFSDRATPATTAPTP</sequence>
<dbReference type="Proteomes" id="UP001601303">
    <property type="component" value="Unassembled WGS sequence"/>
</dbReference>
<proteinExistence type="predicted"/>
<accession>A0ABW6MDW1</accession>
<reference evidence="2 3" key="1">
    <citation type="submission" date="2024-10" db="EMBL/GenBank/DDBJ databases">
        <title>The Natural Products Discovery Center: Release of the First 8490 Sequenced Strains for Exploring Actinobacteria Biosynthetic Diversity.</title>
        <authorList>
            <person name="Kalkreuter E."/>
            <person name="Kautsar S.A."/>
            <person name="Yang D."/>
            <person name="Bader C.D."/>
            <person name="Teijaro C.N."/>
            <person name="Fluegel L."/>
            <person name="Davis C.M."/>
            <person name="Simpson J.R."/>
            <person name="Lauterbach L."/>
            <person name="Steele A.D."/>
            <person name="Gui C."/>
            <person name="Meng S."/>
            <person name="Li G."/>
            <person name="Viehrig K."/>
            <person name="Ye F."/>
            <person name="Su P."/>
            <person name="Kiefer A.F."/>
            <person name="Nichols A."/>
            <person name="Cepeda A.J."/>
            <person name="Yan W."/>
            <person name="Fan B."/>
            <person name="Jiang Y."/>
            <person name="Adhikari A."/>
            <person name="Zheng C.-J."/>
            <person name="Schuster L."/>
            <person name="Cowan T.M."/>
            <person name="Smanski M.J."/>
            <person name="Chevrette M.G."/>
            <person name="De Carvalho L.P.S."/>
            <person name="Shen B."/>
        </authorList>
    </citation>
    <scope>NUCLEOTIDE SEQUENCE [LARGE SCALE GENOMIC DNA]</scope>
    <source>
        <strain evidence="2 3">NPDC006488</strain>
    </source>
</reference>
<feature type="compositionally biased region" description="Low complexity" evidence="1">
    <location>
        <begin position="11"/>
        <end position="26"/>
    </location>
</feature>
<name>A0ABW6MDW1_9ACTN</name>
<comment type="caution">
    <text evidence="2">The sequence shown here is derived from an EMBL/GenBank/DDBJ whole genome shotgun (WGS) entry which is preliminary data.</text>
</comment>
<organism evidence="2 3">
    <name type="scientific">Streptomyces hokutonensis</name>
    <dbReference type="NCBI Taxonomy" id="1306990"/>
    <lineage>
        <taxon>Bacteria</taxon>
        <taxon>Bacillati</taxon>
        <taxon>Actinomycetota</taxon>
        <taxon>Actinomycetes</taxon>
        <taxon>Kitasatosporales</taxon>
        <taxon>Streptomycetaceae</taxon>
        <taxon>Streptomyces</taxon>
    </lineage>
</organism>
<feature type="compositionally biased region" description="Low complexity" evidence="1">
    <location>
        <begin position="41"/>
        <end position="50"/>
    </location>
</feature>
<evidence type="ECO:0000313" key="2">
    <source>
        <dbReference type="EMBL" id="MFE9604338.1"/>
    </source>
</evidence>
<dbReference type="EMBL" id="JBIAHM010000016">
    <property type="protein sequence ID" value="MFE9604338.1"/>
    <property type="molecule type" value="Genomic_DNA"/>
</dbReference>
<evidence type="ECO:0000313" key="3">
    <source>
        <dbReference type="Proteomes" id="UP001601303"/>
    </source>
</evidence>
<dbReference type="RefSeq" id="WP_388113280.1">
    <property type="nucleotide sequence ID" value="NZ_JBIAHM010000016.1"/>
</dbReference>
<feature type="region of interest" description="Disordered" evidence="1">
    <location>
        <begin position="1"/>
        <end position="50"/>
    </location>
</feature>
<evidence type="ECO:0000256" key="1">
    <source>
        <dbReference type="SAM" id="MobiDB-lite"/>
    </source>
</evidence>
<protein>
    <submittedName>
        <fullName evidence="2">Uncharacterized protein</fullName>
    </submittedName>
</protein>
<keyword evidence="3" id="KW-1185">Reference proteome</keyword>
<gene>
    <name evidence="2" type="ORF">ACFYNQ_38035</name>
</gene>